<proteinExistence type="predicted"/>
<dbReference type="Proteomes" id="UP000470772">
    <property type="component" value="Unassembled WGS sequence"/>
</dbReference>
<dbReference type="EMBL" id="WGGD01000005">
    <property type="protein sequence ID" value="MUN29685.1"/>
    <property type="molecule type" value="Genomic_DNA"/>
</dbReference>
<dbReference type="OrthoDB" id="42183at2157"/>
<reference evidence="1 2" key="1">
    <citation type="submission" date="2019-10" db="EMBL/GenBank/DDBJ databases">
        <title>Sequencing and Assembly of Multiple Reported Metal-Biooxidizing Members of the Extremely Thermoacidophilic Archaeal Family Sulfolobaceae.</title>
        <authorList>
            <person name="Counts J.A."/>
            <person name="Kelly R.M."/>
        </authorList>
    </citation>
    <scope>NUCLEOTIDE SEQUENCE [LARGE SCALE GENOMIC DNA]</scope>
    <source>
        <strain evidence="1 2">DSM 6482</strain>
    </source>
</reference>
<keyword evidence="2" id="KW-1185">Reference proteome</keyword>
<evidence type="ECO:0000313" key="2">
    <source>
        <dbReference type="Proteomes" id="UP000470772"/>
    </source>
</evidence>
<gene>
    <name evidence="1" type="ORF">GC250_09610</name>
</gene>
<organism evidence="1 2">
    <name type="scientific">Sulfuracidifex metallicus DSM 6482 = JCM 9184</name>
    <dbReference type="NCBI Taxonomy" id="523847"/>
    <lineage>
        <taxon>Archaea</taxon>
        <taxon>Thermoproteota</taxon>
        <taxon>Thermoprotei</taxon>
        <taxon>Sulfolobales</taxon>
        <taxon>Sulfolobaceae</taxon>
        <taxon>Sulfuracidifex</taxon>
    </lineage>
</organism>
<name>A0A6A9QQW1_SULME</name>
<sequence>MKIQIFSKGEIMILYDPEKKEVVYKEENVALKTPARRPEATKECIKLKADEILGAHGSFCMPSYLIGKKAGKKLLFAEPGIKIFDVKPKEVTLSEVAYSSFIAMKERITEHHT</sequence>
<accession>A0A6A9QQW1</accession>
<comment type="caution">
    <text evidence="1">The sequence shown here is derived from an EMBL/GenBank/DDBJ whole genome shotgun (WGS) entry which is preliminary data.</text>
</comment>
<evidence type="ECO:0000313" key="1">
    <source>
        <dbReference type="EMBL" id="MUN29685.1"/>
    </source>
</evidence>
<dbReference type="AlphaFoldDB" id="A0A6A9QQW1"/>
<protein>
    <recommendedName>
        <fullName evidence="3">Dinitrogenase iron-molybdenum cofactor biosynthesis domain-containing protein</fullName>
    </recommendedName>
</protein>
<evidence type="ECO:0008006" key="3">
    <source>
        <dbReference type="Google" id="ProtNLM"/>
    </source>
</evidence>